<sequence length="184" mass="21374">ECKEQVNNIISYYKRFLTLEEANEEFERYQSKIKRKKEKLNSEDKIVIYTSDLYKDNQNGSYAGIGVYYEDGSKEISEPLPGNLQTNNHAELYAVISALETCEDKLKIIEIKSDSVTENKIANKLARRGAAIKMNKSKKLSPYNKFMKTNLPIIKKNNPDLDRKNMFKLVTSMWKYSIDNPKNK</sequence>
<proteinExistence type="predicted"/>
<dbReference type="Proteomes" id="UP000789366">
    <property type="component" value="Unassembled WGS sequence"/>
</dbReference>
<comment type="caution">
    <text evidence="1">The sequence shown here is derived from an EMBL/GenBank/DDBJ whole genome shotgun (WGS) entry which is preliminary data.</text>
</comment>
<keyword evidence="2" id="KW-1185">Reference proteome</keyword>
<protein>
    <submittedName>
        <fullName evidence="1">17557_t:CDS:1</fullName>
    </submittedName>
</protein>
<accession>A0ACA9PL50</accession>
<evidence type="ECO:0000313" key="2">
    <source>
        <dbReference type="Proteomes" id="UP000789366"/>
    </source>
</evidence>
<evidence type="ECO:0000313" key="1">
    <source>
        <dbReference type="EMBL" id="CAG8711582.1"/>
    </source>
</evidence>
<gene>
    <name evidence="1" type="ORF">SPELUC_LOCUS11852</name>
</gene>
<name>A0ACA9PL50_9GLOM</name>
<feature type="non-terminal residue" evidence="1">
    <location>
        <position position="1"/>
    </location>
</feature>
<dbReference type="EMBL" id="CAJVPW010026187">
    <property type="protein sequence ID" value="CAG8711582.1"/>
    <property type="molecule type" value="Genomic_DNA"/>
</dbReference>
<reference evidence="1" key="1">
    <citation type="submission" date="2021-06" db="EMBL/GenBank/DDBJ databases">
        <authorList>
            <person name="Kallberg Y."/>
            <person name="Tangrot J."/>
            <person name="Rosling A."/>
        </authorList>
    </citation>
    <scope>NUCLEOTIDE SEQUENCE</scope>
    <source>
        <strain evidence="1">28 12/20/2015</strain>
    </source>
</reference>
<organism evidence="1 2">
    <name type="scientific">Cetraspora pellucida</name>
    <dbReference type="NCBI Taxonomy" id="1433469"/>
    <lineage>
        <taxon>Eukaryota</taxon>
        <taxon>Fungi</taxon>
        <taxon>Fungi incertae sedis</taxon>
        <taxon>Mucoromycota</taxon>
        <taxon>Glomeromycotina</taxon>
        <taxon>Glomeromycetes</taxon>
        <taxon>Diversisporales</taxon>
        <taxon>Gigasporaceae</taxon>
        <taxon>Cetraspora</taxon>
    </lineage>
</organism>